<evidence type="ECO:0000259" key="2">
    <source>
        <dbReference type="PROSITE" id="PS50878"/>
    </source>
</evidence>
<dbReference type="PANTHER" id="PTHR19446">
    <property type="entry name" value="REVERSE TRANSCRIPTASES"/>
    <property type="match status" value="1"/>
</dbReference>
<dbReference type="PROSITE" id="PS50878">
    <property type="entry name" value="RT_POL"/>
    <property type="match status" value="1"/>
</dbReference>
<dbReference type="InterPro" id="IPR000477">
    <property type="entry name" value="RT_dom"/>
</dbReference>
<dbReference type="Pfam" id="PF00078">
    <property type="entry name" value="RVT_1"/>
    <property type="match status" value="1"/>
</dbReference>
<evidence type="ECO:0000313" key="3">
    <source>
        <dbReference type="EMBL" id="KAL3675635.1"/>
    </source>
</evidence>
<protein>
    <recommendedName>
        <fullName evidence="2">Reverse transcriptase domain-containing protein</fullName>
    </recommendedName>
</protein>
<dbReference type="CDD" id="cd01650">
    <property type="entry name" value="RT_nLTR_like"/>
    <property type="match status" value="1"/>
</dbReference>
<gene>
    <name evidence="3" type="ORF">R1sor_025583</name>
</gene>
<evidence type="ECO:0000313" key="4">
    <source>
        <dbReference type="Proteomes" id="UP001633002"/>
    </source>
</evidence>
<evidence type="ECO:0000256" key="1">
    <source>
        <dbReference type="SAM" id="MobiDB-lite"/>
    </source>
</evidence>
<accession>A0ABD3GC21</accession>
<keyword evidence="4" id="KW-1185">Reference proteome</keyword>
<dbReference type="EMBL" id="JBJQOH010000008">
    <property type="protein sequence ID" value="KAL3675635.1"/>
    <property type="molecule type" value="Genomic_DNA"/>
</dbReference>
<organism evidence="3 4">
    <name type="scientific">Riccia sorocarpa</name>
    <dbReference type="NCBI Taxonomy" id="122646"/>
    <lineage>
        <taxon>Eukaryota</taxon>
        <taxon>Viridiplantae</taxon>
        <taxon>Streptophyta</taxon>
        <taxon>Embryophyta</taxon>
        <taxon>Marchantiophyta</taxon>
        <taxon>Marchantiopsida</taxon>
        <taxon>Marchantiidae</taxon>
        <taxon>Marchantiales</taxon>
        <taxon>Ricciaceae</taxon>
        <taxon>Riccia</taxon>
    </lineage>
</organism>
<dbReference type="InterPro" id="IPR026960">
    <property type="entry name" value="RVT-Znf"/>
</dbReference>
<feature type="region of interest" description="Disordered" evidence="1">
    <location>
        <begin position="686"/>
        <end position="708"/>
    </location>
</feature>
<name>A0ABD3GC21_9MARC</name>
<reference evidence="3 4" key="1">
    <citation type="submission" date="2024-09" db="EMBL/GenBank/DDBJ databases">
        <title>Chromosome-scale assembly of Riccia sorocarpa.</title>
        <authorList>
            <person name="Paukszto L."/>
        </authorList>
    </citation>
    <scope>NUCLEOTIDE SEQUENCE [LARGE SCALE GENOMIC DNA]</scope>
    <source>
        <strain evidence="3">LP-2024</strain>
        <tissue evidence="3">Aerial parts of the thallus</tissue>
    </source>
</reference>
<dbReference type="InterPro" id="IPR043502">
    <property type="entry name" value="DNA/RNA_pol_sf"/>
</dbReference>
<dbReference type="AlphaFoldDB" id="A0ABD3GC21"/>
<feature type="domain" description="Reverse transcriptase" evidence="2">
    <location>
        <begin position="34"/>
        <end position="301"/>
    </location>
</feature>
<dbReference type="Pfam" id="PF13966">
    <property type="entry name" value="zf-RVT"/>
    <property type="match status" value="1"/>
</dbReference>
<sequence>MKTNKAPGADGLTIEIVRTCWEWVGDECVKMVRAVWVNKRILRADCEGLIKLIHKGGERKDLGNWRPISLMTLIYKIISKLLANRVRIVIPKLIDKQQTGFVMGRRITDNVLSVKLGQEWEEWTSQNILFVKLDFIKAYDRVDHAFLWRTLECQGFDKEFIALVQGLAKEGSARVHVNAAFTQSIKVGRGVRQGCPLAPLLYAPCTQSFMALLRRATEEGKINGLFIQPREMLGHQLFAHDTGICVRTKEDEFDELKGNSAEKLINTWELGIGVHLQEGAGLRIIVKRMKERIFRWENAVLTWPARVVLIKHILSQIPTYLLLTPGCTKKVLKQWRSNEALLLLPSLRVSEAPTLDRILQVWFRMKKTNLRFSLEAGELPAHLPIQSLKQLCIISGRPVHNDFRMMEGLARVNRITSLTDIKGANGRVNPDQLAKLFPSMGHVRDSESEVCQWLIGTTIVDKSLTQTQGWSWGDDGKEYSGWKHTAKFWTTLQWGQTRSFKGLSDRWQEQRDPAAWLKRWKSLWDGPTLFKQKIWIWRILNQGIFTASRAEKWKVADGVCPRCRMEKETVEHLFWECQKVRDRSEWVAAAVMGQQVGKPSLLQITSAWELLEDTGRFVRRGLKEMQGDHVHKIQQHTNAFLEEARACLRLAMSRQTQLREILAEVADWDSSSEMGGLMPRARVVEEVTEDEGSSSSDESIGTVSTNSV</sequence>
<feature type="compositionally biased region" description="Low complexity" evidence="1">
    <location>
        <begin position="693"/>
        <end position="708"/>
    </location>
</feature>
<comment type="caution">
    <text evidence="3">The sequence shown here is derived from an EMBL/GenBank/DDBJ whole genome shotgun (WGS) entry which is preliminary data.</text>
</comment>
<proteinExistence type="predicted"/>
<dbReference type="Proteomes" id="UP001633002">
    <property type="component" value="Unassembled WGS sequence"/>
</dbReference>
<dbReference type="SUPFAM" id="SSF56672">
    <property type="entry name" value="DNA/RNA polymerases"/>
    <property type="match status" value="1"/>
</dbReference>